<evidence type="ECO:0000313" key="2">
    <source>
        <dbReference type="Proteomes" id="UP000515861"/>
    </source>
</evidence>
<dbReference type="EMBL" id="CP060697">
    <property type="protein sequence ID" value="QNM82958.1"/>
    <property type="molecule type" value="Genomic_DNA"/>
</dbReference>
<sequence>MACARADFFLDRNQRLSEQERSLMMAMLGDLVAMLADEFALQLAAAEPANDHRDGLFDRLWASNLLDIPDLVRLLLRRAEEERLCAAIRTGRPGGRSRFLQSLVSDDDGDISAAAMALILAASRRRDRFDGPRAAFDDVPAEAAVPLVSAIAAALRPEVAARLGDGEADERLSSAARALLARHDEGNRLEARTFDLVHALEKAAALDANFLRSALADGEVALLVEALARRAGIAFDSAWDHFTGGAGQLALLLRMSGIERALAAELVATLAHLVGSDAESEIAAFDSLTDAAVSSARNWLRLDPAYRAAVTDLGHGNG</sequence>
<accession>A0A7G9L2V9</accession>
<dbReference type="Proteomes" id="UP000515861">
    <property type="component" value="Chromosome"/>
</dbReference>
<evidence type="ECO:0000313" key="1">
    <source>
        <dbReference type="EMBL" id="QNM82958.1"/>
    </source>
</evidence>
<dbReference type="KEGG" id="ssau:H8M03_00920"/>
<keyword evidence="2" id="KW-1185">Reference proteome</keyword>
<proteinExistence type="predicted"/>
<organism evidence="1 2">
    <name type="scientific">Sphingomonas sabuli</name>
    <dbReference type="NCBI Taxonomy" id="2764186"/>
    <lineage>
        <taxon>Bacteria</taxon>
        <taxon>Pseudomonadati</taxon>
        <taxon>Pseudomonadota</taxon>
        <taxon>Alphaproteobacteria</taxon>
        <taxon>Sphingomonadales</taxon>
        <taxon>Sphingomonadaceae</taxon>
        <taxon>Sphingomonas</taxon>
    </lineage>
</organism>
<reference evidence="1 2" key="1">
    <citation type="submission" date="2020-08" db="EMBL/GenBank/DDBJ databases">
        <title>Sphingomonas sp. sand1-3 16S ribosomal RNA gene Genome sequencing and assembly.</title>
        <authorList>
            <person name="Kang M."/>
        </authorList>
    </citation>
    <scope>NUCLEOTIDE SEQUENCE [LARGE SCALE GENOMIC DNA]</scope>
    <source>
        <strain evidence="2">sand1-3</strain>
    </source>
</reference>
<protein>
    <submittedName>
        <fullName evidence="1">DUF2336 domain-containing protein</fullName>
    </submittedName>
</protein>
<dbReference type="AlphaFoldDB" id="A0A7G9L2V9"/>
<name>A0A7G9L2V9_9SPHN</name>
<gene>
    <name evidence="1" type="ORF">H8M03_00920</name>
</gene>
<dbReference type="RefSeq" id="WP_187479913.1">
    <property type="nucleotide sequence ID" value="NZ_CP060697.1"/>
</dbReference>